<proteinExistence type="predicted"/>
<sequence>MEQLTGTVEPLNLRLCDDLCDDAVFEDDQIVPDSSLSVISLRVDRMLRETMPVSVATSHVGKLQ</sequence>
<dbReference type="EMBL" id="JABSTQ010009150">
    <property type="protein sequence ID" value="KAG0432456.1"/>
    <property type="molecule type" value="Genomic_DNA"/>
</dbReference>
<feature type="non-terminal residue" evidence="1">
    <location>
        <position position="64"/>
    </location>
</feature>
<dbReference type="Proteomes" id="UP000805193">
    <property type="component" value="Unassembled WGS sequence"/>
</dbReference>
<gene>
    <name evidence="1" type="ORF">HPB47_020826</name>
</gene>
<evidence type="ECO:0000313" key="2">
    <source>
        <dbReference type="Proteomes" id="UP000805193"/>
    </source>
</evidence>
<reference evidence="1 2" key="1">
    <citation type="journal article" date="2020" name="Cell">
        <title>Large-Scale Comparative Analyses of Tick Genomes Elucidate Their Genetic Diversity and Vector Capacities.</title>
        <authorList>
            <consortium name="Tick Genome and Microbiome Consortium (TIGMIC)"/>
            <person name="Jia N."/>
            <person name="Wang J."/>
            <person name="Shi W."/>
            <person name="Du L."/>
            <person name="Sun Y."/>
            <person name="Zhan W."/>
            <person name="Jiang J.F."/>
            <person name="Wang Q."/>
            <person name="Zhang B."/>
            <person name="Ji P."/>
            <person name="Bell-Sakyi L."/>
            <person name="Cui X.M."/>
            <person name="Yuan T.T."/>
            <person name="Jiang B.G."/>
            <person name="Yang W.F."/>
            <person name="Lam T.T."/>
            <person name="Chang Q.C."/>
            <person name="Ding S.J."/>
            <person name="Wang X.J."/>
            <person name="Zhu J.G."/>
            <person name="Ruan X.D."/>
            <person name="Zhao L."/>
            <person name="Wei J.T."/>
            <person name="Ye R.Z."/>
            <person name="Que T.C."/>
            <person name="Du C.H."/>
            <person name="Zhou Y.H."/>
            <person name="Cheng J.X."/>
            <person name="Dai P.F."/>
            <person name="Guo W.B."/>
            <person name="Han X.H."/>
            <person name="Huang E.J."/>
            <person name="Li L.F."/>
            <person name="Wei W."/>
            <person name="Gao Y.C."/>
            <person name="Liu J.Z."/>
            <person name="Shao H.Z."/>
            <person name="Wang X."/>
            <person name="Wang C.C."/>
            <person name="Yang T.C."/>
            <person name="Huo Q.B."/>
            <person name="Li W."/>
            <person name="Chen H.Y."/>
            <person name="Chen S.E."/>
            <person name="Zhou L.G."/>
            <person name="Ni X.B."/>
            <person name="Tian J.H."/>
            <person name="Sheng Y."/>
            <person name="Liu T."/>
            <person name="Pan Y.S."/>
            <person name="Xia L.Y."/>
            <person name="Li J."/>
            <person name="Zhao F."/>
            <person name="Cao W.C."/>
        </authorList>
    </citation>
    <scope>NUCLEOTIDE SEQUENCE [LARGE SCALE GENOMIC DNA]</scope>
    <source>
        <strain evidence="1">Iper-2018</strain>
    </source>
</reference>
<evidence type="ECO:0000313" key="1">
    <source>
        <dbReference type="EMBL" id="KAG0432456.1"/>
    </source>
</evidence>
<protein>
    <submittedName>
        <fullName evidence="1">Uncharacterized protein</fullName>
    </submittedName>
</protein>
<organism evidence="1 2">
    <name type="scientific">Ixodes persulcatus</name>
    <name type="common">Taiga tick</name>
    <dbReference type="NCBI Taxonomy" id="34615"/>
    <lineage>
        <taxon>Eukaryota</taxon>
        <taxon>Metazoa</taxon>
        <taxon>Ecdysozoa</taxon>
        <taxon>Arthropoda</taxon>
        <taxon>Chelicerata</taxon>
        <taxon>Arachnida</taxon>
        <taxon>Acari</taxon>
        <taxon>Parasitiformes</taxon>
        <taxon>Ixodida</taxon>
        <taxon>Ixodoidea</taxon>
        <taxon>Ixodidae</taxon>
        <taxon>Ixodinae</taxon>
        <taxon>Ixodes</taxon>
    </lineage>
</organism>
<comment type="caution">
    <text evidence="1">The sequence shown here is derived from an EMBL/GenBank/DDBJ whole genome shotgun (WGS) entry which is preliminary data.</text>
</comment>
<name>A0AC60QGH6_IXOPE</name>
<accession>A0AC60QGH6</accession>
<keyword evidence="2" id="KW-1185">Reference proteome</keyword>